<sequence>MTRVFPYSLAVHCVTMSAHSIINANTS</sequence>
<organism evidence="1">
    <name type="scientific">Anguilla anguilla</name>
    <name type="common">European freshwater eel</name>
    <name type="synonym">Muraena anguilla</name>
    <dbReference type="NCBI Taxonomy" id="7936"/>
    <lineage>
        <taxon>Eukaryota</taxon>
        <taxon>Metazoa</taxon>
        <taxon>Chordata</taxon>
        <taxon>Craniata</taxon>
        <taxon>Vertebrata</taxon>
        <taxon>Euteleostomi</taxon>
        <taxon>Actinopterygii</taxon>
        <taxon>Neopterygii</taxon>
        <taxon>Teleostei</taxon>
        <taxon>Anguilliformes</taxon>
        <taxon>Anguillidae</taxon>
        <taxon>Anguilla</taxon>
    </lineage>
</organism>
<accession>A0A0E9T699</accession>
<reference evidence="1" key="2">
    <citation type="journal article" date="2015" name="Fish Shellfish Immunol.">
        <title>Early steps in the European eel (Anguilla anguilla)-Vibrio vulnificus interaction in the gills: Role of the RtxA13 toxin.</title>
        <authorList>
            <person name="Callol A."/>
            <person name="Pajuelo D."/>
            <person name="Ebbesson L."/>
            <person name="Teles M."/>
            <person name="MacKenzie S."/>
            <person name="Amaro C."/>
        </authorList>
    </citation>
    <scope>NUCLEOTIDE SEQUENCE</scope>
</reference>
<dbReference type="EMBL" id="GBXM01060127">
    <property type="protein sequence ID" value="JAH48450.1"/>
    <property type="molecule type" value="Transcribed_RNA"/>
</dbReference>
<protein>
    <submittedName>
        <fullName evidence="1">Uncharacterized protein</fullName>
    </submittedName>
</protein>
<dbReference type="AlphaFoldDB" id="A0A0E9T699"/>
<reference evidence="1" key="1">
    <citation type="submission" date="2014-11" db="EMBL/GenBank/DDBJ databases">
        <authorList>
            <person name="Amaro Gonzalez C."/>
        </authorList>
    </citation>
    <scope>NUCLEOTIDE SEQUENCE</scope>
</reference>
<name>A0A0E9T699_ANGAN</name>
<proteinExistence type="predicted"/>
<evidence type="ECO:0000313" key="1">
    <source>
        <dbReference type="EMBL" id="JAH48450.1"/>
    </source>
</evidence>